<evidence type="ECO:0000256" key="1">
    <source>
        <dbReference type="ARBA" id="ARBA00022553"/>
    </source>
</evidence>
<dbReference type="Gene3D" id="3.40.50.2300">
    <property type="match status" value="1"/>
</dbReference>
<keyword evidence="1 5" id="KW-0597">Phosphoprotein</keyword>
<feature type="modified residue" description="4-aspartylphosphate" evidence="5">
    <location>
        <position position="54"/>
    </location>
</feature>
<dbReference type="EMBL" id="FPBV01000001">
    <property type="protein sequence ID" value="SFU33565.1"/>
    <property type="molecule type" value="Genomic_DNA"/>
</dbReference>
<dbReference type="InterPro" id="IPR039420">
    <property type="entry name" value="WalR-like"/>
</dbReference>
<dbReference type="SMART" id="SM00421">
    <property type="entry name" value="HTH_LUXR"/>
    <property type="match status" value="1"/>
</dbReference>
<dbReference type="InterPro" id="IPR001789">
    <property type="entry name" value="Sig_transdc_resp-reg_receiver"/>
</dbReference>
<gene>
    <name evidence="8" type="ORF">SAMN05421543_101164</name>
</gene>
<evidence type="ECO:0000256" key="5">
    <source>
        <dbReference type="PROSITE-ProRule" id="PRU00169"/>
    </source>
</evidence>
<name>A0A1I7FBS0_9BACL</name>
<dbReference type="InterPro" id="IPR000792">
    <property type="entry name" value="Tscrpt_reg_LuxR_C"/>
</dbReference>
<evidence type="ECO:0000313" key="9">
    <source>
        <dbReference type="Proteomes" id="UP000183508"/>
    </source>
</evidence>
<evidence type="ECO:0000256" key="4">
    <source>
        <dbReference type="ARBA" id="ARBA00023163"/>
    </source>
</evidence>
<feature type="domain" description="Response regulatory" evidence="7">
    <location>
        <begin position="3"/>
        <end position="119"/>
    </location>
</feature>
<dbReference type="SMART" id="SM00448">
    <property type="entry name" value="REC"/>
    <property type="match status" value="1"/>
</dbReference>
<dbReference type="PROSITE" id="PS50110">
    <property type="entry name" value="RESPONSE_REGULATORY"/>
    <property type="match status" value="1"/>
</dbReference>
<dbReference type="AlphaFoldDB" id="A0A1I7FBS0"/>
<organism evidence="8 9">
    <name type="scientific">Alicyclobacillus macrosporangiidus</name>
    <dbReference type="NCBI Taxonomy" id="392015"/>
    <lineage>
        <taxon>Bacteria</taxon>
        <taxon>Bacillati</taxon>
        <taxon>Bacillota</taxon>
        <taxon>Bacilli</taxon>
        <taxon>Bacillales</taxon>
        <taxon>Alicyclobacillaceae</taxon>
        <taxon>Alicyclobacillus</taxon>
    </lineage>
</organism>
<dbReference type="PRINTS" id="PR00038">
    <property type="entry name" value="HTHLUXR"/>
</dbReference>
<dbReference type="PROSITE" id="PS00622">
    <property type="entry name" value="HTH_LUXR_1"/>
    <property type="match status" value="1"/>
</dbReference>
<dbReference type="SUPFAM" id="SSF46894">
    <property type="entry name" value="C-terminal effector domain of the bipartite response regulators"/>
    <property type="match status" value="1"/>
</dbReference>
<dbReference type="RefSeq" id="WP_074948637.1">
    <property type="nucleotide sequence ID" value="NZ_FPBV01000001.1"/>
</dbReference>
<keyword evidence="2" id="KW-0805">Transcription regulation</keyword>
<dbReference type="InterPro" id="IPR016032">
    <property type="entry name" value="Sig_transdc_resp-reg_C-effctor"/>
</dbReference>
<keyword evidence="9" id="KW-1185">Reference proteome</keyword>
<evidence type="ECO:0000256" key="2">
    <source>
        <dbReference type="ARBA" id="ARBA00023015"/>
    </source>
</evidence>
<dbReference type="CDD" id="cd17535">
    <property type="entry name" value="REC_NarL-like"/>
    <property type="match status" value="1"/>
</dbReference>
<keyword evidence="4" id="KW-0804">Transcription</keyword>
<evidence type="ECO:0000259" key="6">
    <source>
        <dbReference type="PROSITE" id="PS50043"/>
    </source>
</evidence>
<evidence type="ECO:0000256" key="3">
    <source>
        <dbReference type="ARBA" id="ARBA00023125"/>
    </source>
</evidence>
<dbReference type="CDD" id="cd06170">
    <property type="entry name" value="LuxR_C_like"/>
    <property type="match status" value="1"/>
</dbReference>
<evidence type="ECO:0000313" key="8">
    <source>
        <dbReference type="EMBL" id="SFU33565.1"/>
    </source>
</evidence>
<dbReference type="PROSITE" id="PS50043">
    <property type="entry name" value="HTH_LUXR_2"/>
    <property type="match status" value="1"/>
</dbReference>
<dbReference type="PANTHER" id="PTHR43214:SF24">
    <property type="entry name" value="TRANSCRIPTIONAL REGULATORY PROTEIN NARL-RELATED"/>
    <property type="match status" value="1"/>
</dbReference>
<dbReference type="SUPFAM" id="SSF52172">
    <property type="entry name" value="CheY-like"/>
    <property type="match status" value="1"/>
</dbReference>
<dbReference type="InterPro" id="IPR058245">
    <property type="entry name" value="NreC/VraR/RcsB-like_REC"/>
</dbReference>
<dbReference type="Pfam" id="PF00072">
    <property type="entry name" value="Response_reg"/>
    <property type="match status" value="1"/>
</dbReference>
<dbReference type="Proteomes" id="UP000183508">
    <property type="component" value="Unassembled WGS sequence"/>
</dbReference>
<feature type="domain" description="HTH luxR-type" evidence="6">
    <location>
        <begin position="159"/>
        <end position="224"/>
    </location>
</feature>
<dbReference type="GO" id="GO:0000160">
    <property type="term" value="P:phosphorelay signal transduction system"/>
    <property type="evidence" value="ECO:0007669"/>
    <property type="project" value="InterPro"/>
</dbReference>
<reference evidence="9" key="1">
    <citation type="submission" date="2016-10" db="EMBL/GenBank/DDBJ databases">
        <authorList>
            <person name="Varghese N."/>
        </authorList>
    </citation>
    <scope>NUCLEOTIDE SEQUENCE [LARGE SCALE GENOMIC DNA]</scope>
    <source>
        <strain evidence="9">DSM 17980</strain>
    </source>
</reference>
<keyword evidence="3 8" id="KW-0238">DNA-binding</keyword>
<dbReference type="PANTHER" id="PTHR43214">
    <property type="entry name" value="TWO-COMPONENT RESPONSE REGULATOR"/>
    <property type="match status" value="1"/>
</dbReference>
<protein>
    <submittedName>
        <fullName evidence="8">DNA-binding response regulator, NarL/FixJ family, contains REC and HTH domains</fullName>
    </submittedName>
</protein>
<dbReference type="GO" id="GO:0003677">
    <property type="term" value="F:DNA binding"/>
    <property type="evidence" value="ECO:0007669"/>
    <property type="project" value="UniProtKB-KW"/>
</dbReference>
<dbReference type="Pfam" id="PF00196">
    <property type="entry name" value="GerE"/>
    <property type="match status" value="1"/>
</dbReference>
<accession>A0A1I7FBS0</accession>
<dbReference type="OrthoDB" id="9779069at2"/>
<proteinExistence type="predicted"/>
<sequence length="234" mass="25611">MIRVMIVDDQRLMRDGLRTLLQLEPDMEVVGEACDGEEAVRLAERQEADVVLLDIRMPRCDGISALRQLRRLRPNLRVLMLTTYDDRADIVDALRAGANGYLVKDMRAEEIAEAIRTVMEGGAVLPPRVASEFLAAVHTEGMHAESTVPDTGGGATMPPLPGEEALTDREREVLHRLAQGLSNREIARELFVSEGTVKNHVSSVITKLGLRDRTQAAVYAVRRGFGVSGSGADA</sequence>
<evidence type="ECO:0000259" key="7">
    <source>
        <dbReference type="PROSITE" id="PS50110"/>
    </source>
</evidence>
<dbReference type="GO" id="GO:0006355">
    <property type="term" value="P:regulation of DNA-templated transcription"/>
    <property type="evidence" value="ECO:0007669"/>
    <property type="project" value="InterPro"/>
</dbReference>
<dbReference type="InterPro" id="IPR011006">
    <property type="entry name" value="CheY-like_superfamily"/>
</dbReference>
<dbReference type="eggNOG" id="COG2197">
    <property type="taxonomic scope" value="Bacteria"/>
</dbReference>
<dbReference type="STRING" id="392015.SAMN05421543_101164"/>